<evidence type="ECO:0000313" key="2">
    <source>
        <dbReference type="Proteomes" id="UP001060170"/>
    </source>
</evidence>
<accession>A0ACC0DVT2</accession>
<proteinExistence type="predicted"/>
<evidence type="ECO:0000313" key="1">
    <source>
        <dbReference type="EMBL" id="KAI7938623.1"/>
    </source>
</evidence>
<name>A0ACC0DVT2_9BASI</name>
<sequence>MPAFNLSRPWFRISMTLATVSLVSAYRSFTTTACASFYLKPKGSPYVATCNGDQDCSGFCFSAITGYDCYGSKNVRSPSQKCLTGFEVLSNSSKPRYLCKNDHGTFTCRTKAGNNAGGDSFDSGCKWVGFGSENLARTRPEVHAGSGWVGSDMRNGCPNPNPVTRGLGWVGFGSGPGRVRVDPARPGILHI</sequence>
<reference evidence="1 2" key="3">
    <citation type="journal article" date="2022" name="Microbiol. Spectr.">
        <title>Folding features and dynamics of 3D genome architecture in plant fungal pathogens.</title>
        <authorList>
            <person name="Xia C."/>
        </authorList>
    </citation>
    <scope>NUCLEOTIDE SEQUENCE [LARGE SCALE GENOMIC DNA]</scope>
    <source>
        <strain evidence="1 2">93-210</strain>
    </source>
</reference>
<protein>
    <submittedName>
        <fullName evidence="1">Uncharacterized protein</fullName>
    </submittedName>
</protein>
<gene>
    <name evidence="1" type="ORF">MJO28_014202</name>
</gene>
<comment type="caution">
    <text evidence="1">The sequence shown here is derived from an EMBL/GenBank/DDBJ whole genome shotgun (WGS) entry which is preliminary data.</text>
</comment>
<reference evidence="2" key="1">
    <citation type="journal article" date="2018" name="BMC Genomics">
        <title>Genomic insights into host adaptation between the wheat stripe rust pathogen (Puccinia striiformis f. sp. tritici) and the barley stripe rust pathogen (Puccinia striiformis f. sp. hordei).</title>
        <authorList>
            <person name="Xia C."/>
            <person name="Wang M."/>
            <person name="Yin C."/>
            <person name="Cornejo O.E."/>
            <person name="Hulbert S.H."/>
            <person name="Chen X."/>
        </authorList>
    </citation>
    <scope>NUCLEOTIDE SEQUENCE [LARGE SCALE GENOMIC DNA]</scope>
    <source>
        <strain evidence="2">93-210</strain>
    </source>
</reference>
<dbReference type="EMBL" id="CM045879">
    <property type="protein sequence ID" value="KAI7938623.1"/>
    <property type="molecule type" value="Genomic_DNA"/>
</dbReference>
<organism evidence="1 2">
    <name type="scientific">Puccinia striiformis f. sp. tritici</name>
    <dbReference type="NCBI Taxonomy" id="168172"/>
    <lineage>
        <taxon>Eukaryota</taxon>
        <taxon>Fungi</taxon>
        <taxon>Dikarya</taxon>
        <taxon>Basidiomycota</taxon>
        <taxon>Pucciniomycotina</taxon>
        <taxon>Pucciniomycetes</taxon>
        <taxon>Pucciniales</taxon>
        <taxon>Pucciniaceae</taxon>
        <taxon>Puccinia</taxon>
    </lineage>
</organism>
<keyword evidence="2" id="KW-1185">Reference proteome</keyword>
<reference evidence="2" key="2">
    <citation type="journal article" date="2018" name="Mol. Plant Microbe Interact.">
        <title>Genome sequence resources for the wheat stripe rust pathogen (Puccinia striiformis f. sp. tritici) and the barley stripe rust pathogen (Puccinia striiformis f. sp. hordei).</title>
        <authorList>
            <person name="Xia C."/>
            <person name="Wang M."/>
            <person name="Yin C."/>
            <person name="Cornejo O.E."/>
            <person name="Hulbert S.H."/>
            <person name="Chen X."/>
        </authorList>
    </citation>
    <scope>NUCLEOTIDE SEQUENCE [LARGE SCALE GENOMIC DNA]</scope>
    <source>
        <strain evidence="2">93-210</strain>
    </source>
</reference>
<dbReference type="Proteomes" id="UP001060170">
    <property type="component" value="Chromosome 15"/>
</dbReference>